<dbReference type="RefSeq" id="WP_131145821.1">
    <property type="nucleotide sequence ID" value="NZ_BMWV01000004.1"/>
</dbReference>
<evidence type="ECO:0000256" key="1">
    <source>
        <dbReference type="SAM" id="MobiDB-lite"/>
    </source>
</evidence>
<feature type="region of interest" description="Disordered" evidence="1">
    <location>
        <begin position="384"/>
        <end position="406"/>
    </location>
</feature>
<keyword evidence="4" id="KW-0808">Transferase</keyword>
<feature type="transmembrane region" description="Helical" evidence="2">
    <location>
        <begin position="165"/>
        <end position="185"/>
    </location>
</feature>
<feature type="domain" description="Acyltransferase 3" evidence="3">
    <location>
        <begin position="16"/>
        <end position="355"/>
    </location>
</feature>
<protein>
    <submittedName>
        <fullName evidence="4">Acyltransferase</fullName>
    </submittedName>
</protein>
<dbReference type="AlphaFoldDB" id="A0A411WYC8"/>
<feature type="transmembrane region" description="Helical" evidence="2">
    <location>
        <begin position="299"/>
        <end position="317"/>
    </location>
</feature>
<reference evidence="4" key="3">
    <citation type="submission" date="2022-12" db="EMBL/GenBank/DDBJ databases">
        <authorList>
            <person name="Sun Q."/>
            <person name="Kim S."/>
        </authorList>
    </citation>
    <scope>NUCLEOTIDE SEQUENCE</scope>
    <source>
        <strain evidence="4">KCTC 12343</strain>
    </source>
</reference>
<keyword evidence="6" id="KW-1185">Reference proteome</keyword>
<proteinExistence type="predicted"/>
<feature type="transmembrane region" description="Helical" evidence="2">
    <location>
        <begin position="87"/>
        <end position="106"/>
    </location>
</feature>
<dbReference type="Proteomes" id="UP000292307">
    <property type="component" value="Chromosome"/>
</dbReference>
<keyword evidence="4" id="KW-0012">Acyltransferase</keyword>
<dbReference type="InterPro" id="IPR002656">
    <property type="entry name" value="Acyl_transf_3_dom"/>
</dbReference>
<dbReference type="InterPro" id="IPR050879">
    <property type="entry name" value="Acyltransferase_3"/>
</dbReference>
<organism evidence="4 7">
    <name type="scientific">Pseudoduganella albidiflava</name>
    <dbReference type="NCBI Taxonomy" id="321983"/>
    <lineage>
        <taxon>Bacteria</taxon>
        <taxon>Pseudomonadati</taxon>
        <taxon>Pseudomonadota</taxon>
        <taxon>Betaproteobacteria</taxon>
        <taxon>Burkholderiales</taxon>
        <taxon>Oxalobacteraceae</taxon>
        <taxon>Telluria group</taxon>
        <taxon>Pseudoduganella</taxon>
    </lineage>
</organism>
<feature type="transmembrane region" description="Helical" evidence="2">
    <location>
        <begin position="269"/>
        <end position="287"/>
    </location>
</feature>
<evidence type="ECO:0000256" key="2">
    <source>
        <dbReference type="SAM" id="Phobius"/>
    </source>
</evidence>
<evidence type="ECO:0000313" key="4">
    <source>
        <dbReference type="EMBL" id="GGY40342.1"/>
    </source>
</evidence>
<sequence>MAALLSHGTDHSRAPGIDLLRAAAIVAVMLYHITSHGIALPALVEHGWMGVDLFFVLSGYLIGWQLWRQYAQGGTPDWRKFMAGRALRILPAYYAVLALYVLLPGWREGGDLQPPWKFVTFTLNLLPDWEQGTAYSHAWSLCVEEHFYLLFPAVAWLLARRPGTLPAVATAVGLIGGGMLLRAWLWRHGVAPHLDAGDTGTAMRQYVATIYNPTWSRLDGLLMGVLLAAVRAFRPGWWSWLMRRAWLSLAIGAALLACGTRIAPMSAAGAVVLFPLVALGCTCLLAGAASPATWIGRRALPGVASLAMLAFSLYLTHKQVYGWLDAALPGLGRQAPVLALLVYAAASVAVAALLYLAIERPFLRLRDRWLSGKAESAAAVISSVAPAGAAASPGPSSAPRATTSDS</sequence>
<dbReference type="OrthoDB" id="9814807at2"/>
<dbReference type="GO" id="GO:0009103">
    <property type="term" value="P:lipopolysaccharide biosynthetic process"/>
    <property type="evidence" value="ECO:0007669"/>
    <property type="project" value="TreeGrafter"/>
</dbReference>
<dbReference type="GO" id="GO:0016747">
    <property type="term" value="F:acyltransferase activity, transferring groups other than amino-acyl groups"/>
    <property type="evidence" value="ECO:0007669"/>
    <property type="project" value="InterPro"/>
</dbReference>
<feature type="transmembrane region" description="Helical" evidence="2">
    <location>
        <begin position="337"/>
        <end position="358"/>
    </location>
</feature>
<feature type="transmembrane region" description="Helical" evidence="2">
    <location>
        <begin position="245"/>
        <end position="263"/>
    </location>
</feature>
<dbReference type="Proteomes" id="UP000628442">
    <property type="component" value="Unassembled WGS sequence"/>
</dbReference>
<dbReference type="Pfam" id="PF01757">
    <property type="entry name" value="Acyl_transf_3"/>
    <property type="match status" value="1"/>
</dbReference>
<gene>
    <name evidence="4" type="primary">oac</name>
    <name evidence="5" type="ORF">EYF70_13215</name>
    <name evidence="4" type="ORF">GCM10007387_23180</name>
</gene>
<dbReference type="GO" id="GO:0016020">
    <property type="term" value="C:membrane"/>
    <property type="evidence" value="ECO:0007669"/>
    <property type="project" value="TreeGrafter"/>
</dbReference>
<reference evidence="4" key="1">
    <citation type="journal article" date="2014" name="Int. J. Syst. Evol. Microbiol.">
        <title>Complete genome sequence of Corynebacterium casei LMG S-19264T (=DSM 44701T), isolated from a smear-ripened cheese.</title>
        <authorList>
            <consortium name="US DOE Joint Genome Institute (JGI-PGF)"/>
            <person name="Walter F."/>
            <person name="Albersmeier A."/>
            <person name="Kalinowski J."/>
            <person name="Ruckert C."/>
        </authorList>
    </citation>
    <scope>NUCLEOTIDE SEQUENCE</scope>
    <source>
        <strain evidence="4">KCTC 12343</strain>
    </source>
</reference>
<evidence type="ECO:0000259" key="3">
    <source>
        <dbReference type="Pfam" id="PF01757"/>
    </source>
</evidence>
<dbReference type="PANTHER" id="PTHR23028">
    <property type="entry name" value="ACETYLTRANSFERASE"/>
    <property type="match status" value="1"/>
</dbReference>
<evidence type="ECO:0000313" key="6">
    <source>
        <dbReference type="Proteomes" id="UP000292307"/>
    </source>
</evidence>
<feature type="transmembrane region" description="Helical" evidence="2">
    <location>
        <begin position="48"/>
        <end position="67"/>
    </location>
</feature>
<accession>A0A411WYC8</accession>
<feature type="transmembrane region" description="Helical" evidence="2">
    <location>
        <begin position="20"/>
        <end position="42"/>
    </location>
</feature>
<dbReference type="EMBL" id="BMWV01000004">
    <property type="protein sequence ID" value="GGY40342.1"/>
    <property type="molecule type" value="Genomic_DNA"/>
</dbReference>
<name>A0A411WYC8_9BURK</name>
<evidence type="ECO:0000313" key="5">
    <source>
        <dbReference type="EMBL" id="QBI01701.1"/>
    </source>
</evidence>
<keyword evidence="2" id="KW-1133">Transmembrane helix</keyword>
<keyword evidence="2" id="KW-0812">Transmembrane</keyword>
<reference evidence="5 6" key="2">
    <citation type="submission" date="2019-02" db="EMBL/GenBank/DDBJ databases">
        <title>Draft Genome Sequences of Six Type Strains of the Genus Massilia.</title>
        <authorList>
            <person name="Miess H."/>
            <person name="Frediansyhah A."/>
            <person name="Gross H."/>
        </authorList>
    </citation>
    <scope>NUCLEOTIDE SEQUENCE [LARGE SCALE GENOMIC DNA]</scope>
    <source>
        <strain evidence="5 6">DSM 17472</strain>
    </source>
</reference>
<evidence type="ECO:0000313" key="7">
    <source>
        <dbReference type="Proteomes" id="UP000628442"/>
    </source>
</evidence>
<dbReference type="EMBL" id="CP036401">
    <property type="protein sequence ID" value="QBI01701.1"/>
    <property type="molecule type" value="Genomic_DNA"/>
</dbReference>
<dbReference type="PANTHER" id="PTHR23028:SF53">
    <property type="entry name" value="ACYL_TRANSF_3 DOMAIN-CONTAINING PROTEIN"/>
    <property type="match status" value="1"/>
</dbReference>
<keyword evidence="2" id="KW-0472">Membrane</keyword>